<accession>A0AAQ3MDS1</accession>
<gene>
    <name evidence="2" type="ORF">DOP62_13805</name>
</gene>
<dbReference type="EMBL" id="CP030139">
    <property type="protein sequence ID" value="WVS92448.1"/>
    <property type="molecule type" value="Genomic_DNA"/>
</dbReference>
<dbReference type="RefSeq" id="WP_261789967.1">
    <property type="nucleotide sequence ID" value="NZ_CP030139.2"/>
</dbReference>
<keyword evidence="1" id="KW-0472">Membrane</keyword>
<dbReference type="AlphaFoldDB" id="A0AAQ3MDS1"/>
<keyword evidence="1" id="KW-0812">Transmembrane</keyword>
<dbReference type="Proteomes" id="UP000267249">
    <property type="component" value="Chromosome"/>
</dbReference>
<name>A0AAQ3MDS1_SYNEL</name>
<evidence type="ECO:0000256" key="1">
    <source>
        <dbReference type="SAM" id="Phobius"/>
    </source>
</evidence>
<sequence>MTDSILDKLLPGLAVAIVTQFFIIIRGYLEEEKRRKFLRADLKAEVEESLRIIDLFVNSTRDDLPESSTSLGPGLAILMAPIQCQEEYLRLVTAIKSSLPVLTSDEFKLACDLKQNLRSIAGYTEACDRYLKKLLEIRLNRNLNPDINDDLVGANFEIFRLFGLDSKAIIDSNASIAKANGMQLIEKLTECSISAVFGKSMRSLKAILKSCFNALFPAKIGRKKVEIHSTDCD</sequence>
<proteinExistence type="predicted"/>
<reference evidence="2 3" key="1">
    <citation type="journal article" date="2018" name="Sci. Rep.">
        <title>Genome Features and Biochemical Characteristics of a Robust, Fast Growing and Naturally Transformable Cyanobacterium Synechococcus elongatus PCC 11801 Isolated from India.</title>
        <authorList>
            <person name="Jaiswal D."/>
            <person name="Sengupta A."/>
            <person name="Sohoni S."/>
            <person name="Sengupta S."/>
            <person name="Phadnavis A.G."/>
            <person name="Pakrasi H.B."/>
            <person name="Wangikar P.P."/>
        </authorList>
    </citation>
    <scope>NUCLEOTIDE SEQUENCE [LARGE SCALE GENOMIC DNA]</scope>
    <source>
        <strain evidence="2 3">PCC 11801</strain>
    </source>
</reference>
<keyword evidence="1" id="KW-1133">Transmembrane helix</keyword>
<evidence type="ECO:0000313" key="3">
    <source>
        <dbReference type="Proteomes" id="UP000267249"/>
    </source>
</evidence>
<evidence type="ECO:0000313" key="2">
    <source>
        <dbReference type="EMBL" id="WVS92448.1"/>
    </source>
</evidence>
<organism evidence="2 3">
    <name type="scientific">Synechococcus elongatus PCC 11801</name>
    <dbReference type="NCBI Taxonomy" id="2219813"/>
    <lineage>
        <taxon>Bacteria</taxon>
        <taxon>Bacillati</taxon>
        <taxon>Cyanobacteriota</taxon>
        <taxon>Cyanophyceae</taxon>
        <taxon>Synechococcales</taxon>
        <taxon>Synechococcaceae</taxon>
        <taxon>Synechococcus</taxon>
    </lineage>
</organism>
<feature type="transmembrane region" description="Helical" evidence="1">
    <location>
        <begin position="12"/>
        <end position="29"/>
    </location>
</feature>
<protein>
    <submittedName>
        <fullName evidence="2">Uncharacterized protein</fullName>
    </submittedName>
</protein>